<sequence length="397" mass="44138">MRSVIVLDDIRVQEMVRRDGSRAYTIVWPDLTVDEEADCFLCQYEGSGTQKTYAYTLVDHLRWRVREGLTTAKVSLSDLQRYMGAVGARVPMPFGEPWRMPPKRPYGSDALKVTAACLKGFYLHQCARQGVNPELKAALDVRRLPTQPDRDRVLLGHVVTSMSANPLTPPGRSRRRHPKMLPDGARPELLSEVNTARDAMVVTWLSDTTLRIGGLTGLHLVDLHLRENAACGECRGPHVHVCHRVANLNRAAAKKKPEWQLQNGVITGGEIYRVSPAMISTYFAYMTTEYTKYATGHGMLLIQLHGSNTGDPWTADAARGMLRRAGKRAGLPGRIKPHQFRHSTMGKILDASGNDPLVAKEAGNWASMRMVDEVYGHPDQHSPGFVAALKAVWGEEE</sequence>
<feature type="region of interest" description="Disordered" evidence="2">
    <location>
        <begin position="162"/>
        <end position="185"/>
    </location>
</feature>
<organism evidence="4 5">
    <name type="scientific">Streptomyces cinereospinus</name>
    <dbReference type="NCBI Taxonomy" id="285561"/>
    <lineage>
        <taxon>Bacteria</taxon>
        <taxon>Bacillati</taxon>
        <taxon>Actinomycetota</taxon>
        <taxon>Actinomycetes</taxon>
        <taxon>Kitasatosporales</taxon>
        <taxon>Streptomycetaceae</taxon>
        <taxon>Streptomyces</taxon>
    </lineage>
</organism>
<keyword evidence="1" id="KW-0233">DNA recombination</keyword>
<dbReference type="PROSITE" id="PS51898">
    <property type="entry name" value="TYR_RECOMBINASE"/>
    <property type="match status" value="1"/>
</dbReference>
<evidence type="ECO:0000256" key="1">
    <source>
        <dbReference type="ARBA" id="ARBA00023172"/>
    </source>
</evidence>
<dbReference type="Pfam" id="PF00589">
    <property type="entry name" value="Phage_integrase"/>
    <property type="match status" value="1"/>
</dbReference>
<dbReference type="Proteomes" id="UP001589709">
    <property type="component" value="Unassembled WGS sequence"/>
</dbReference>
<evidence type="ECO:0000313" key="5">
    <source>
        <dbReference type="Proteomes" id="UP001589709"/>
    </source>
</evidence>
<dbReference type="InterPro" id="IPR011010">
    <property type="entry name" value="DNA_brk_join_enz"/>
</dbReference>
<feature type="domain" description="Tyr recombinase" evidence="3">
    <location>
        <begin position="176"/>
        <end position="391"/>
    </location>
</feature>
<protein>
    <submittedName>
        <fullName evidence="4">Tyrosine-type recombinase/integrase</fullName>
    </submittedName>
</protein>
<evidence type="ECO:0000313" key="4">
    <source>
        <dbReference type="EMBL" id="MFB9463510.1"/>
    </source>
</evidence>
<dbReference type="Gene3D" id="1.10.443.10">
    <property type="entry name" value="Intergrase catalytic core"/>
    <property type="match status" value="1"/>
</dbReference>
<gene>
    <name evidence="4" type="ORF">ACFF45_12545</name>
</gene>
<proteinExistence type="predicted"/>
<reference evidence="4 5" key="1">
    <citation type="submission" date="2024-09" db="EMBL/GenBank/DDBJ databases">
        <authorList>
            <person name="Sun Q."/>
            <person name="Mori K."/>
        </authorList>
    </citation>
    <scope>NUCLEOTIDE SEQUENCE [LARGE SCALE GENOMIC DNA]</scope>
    <source>
        <strain evidence="4 5">JCM 6917</strain>
    </source>
</reference>
<dbReference type="RefSeq" id="WP_381345718.1">
    <property type="nucleotide sequence ID" value="NZ_JBHMCY010000019.1"/>
</dbReference>
<dbReference type="EMBL" id="JBHMCY010000019">
    <property type="protein sequence ID" value="MFB9463510.1"/>
    <property type="molecule type" value="Genomic_DNA"/>
</dbReference>
<dbReference type="InterPro" id="IPR002104">
    <property type="entry name" value="Integrase_catalytic"/>
</dbReference>
<keyword evidence="5" id="KW-1185">Reference proteome</keyword>
<comment type="caution">
    <text evidence="4">The sequence shown here is derived from an EMBL/GenBank/DDBJ whole genome shotgun (WGS) entry which is preliminary data.</text>
</comment>
<accession>A0ABV5MZQ3</accession>
<name>A0ABV5MZQ3_9ACTN</name>
<evidence type="ECO:0000259" key="3">
    <source>
        <dbReference type="PROSITE" id="PS51898"/>
    </source>
</evidence>
<evidence type="ECO:0000256" key="2">
    <source>
        <dbReference type="SAM" id="MobiDB-lite"/>
    </source>
</evidence>
<dbReference type="SUPFAM" id="SSF56349">
    <property type="entry name" value="DNA breaking-rejoining enzymes"/>
    <property type="match status" value="1"/>
</dbReference>
<dbReference type="InterPro" id="IPR013762">
    <property type="entry name" value="Integrase-like_cat_sf"/>
</dbReference>